<dbReference type="AlphaFoldDB" id="A0A1X7HAR7"/>
<keyword evidence="1" id="KW-0472">Membrane</keyword>
<sequence>MLKGWKFSVLGIVIVGIAAAVVPQFGLIDYGRSVSLFILFVLFVAALEIMERLGKRKKG</sequence>
<evidence type="ECO:0000256" key="1">
    <source>
        <dbReference type="SAM" id="Phobius"/>
    </source>
</evidence>
<organism evidence="2 3">
    <name type="scientific">Paenibacillus uliginis N3/975</name>
    <dbReference type="NCBI Taxonomy" id="1313296"/>
    <lineage>
        <taxon>Bacteria</taxon>
        <taxon>Bacillati</taxon>
        <taxon>Bacillota</taxon>
        <taxon>Bacilli</taxon>
        <taxon>Bacillales</taxon>
        <taxon>Paenibacillaceae</taxon>
        <taxon>Paenibacillus</taxon>
    </lineage>
</organism>
<feature type="transmembrane region" description="Helical" evidence="1">
    <location>
        <begin position="33"/>
        <end position="50"/>
    </location>
</feature>
<protein>
    <submittedName>
        <fullName evidence="2">Uncharacterized protein</fullName>
    </submittedName>
</protein>
<evidence type="ECO:0000313" key="3">
    <source>
        <dbReference type="Proteomes" id="UP000192940"/>
    </source>
</evidence>
<keyword evidence="1" id="KW-1133">Transmembrane helix</keyword>
<reference evidence="2 3" key="1">
    <citation type="submission" date="2017-04" db="EMBL/GenBank/DDBJ databases">
        <authorList>
            <person name="Afonso C.L."/>
            <person name="Miller P.J."/>
            <person name="Scott M.A."/>
            <person name="Spackman E."/>
            <person name="Goraichik I."/>
            <person name="Dimitrov K.M."/>
            <person name="Suarez D.L."/>
            <person name="Swayne D.E."/>
        </authorList>
    </citation>
    <scope>NUCLEOTIDE SEQUENCE [LARGE SCALE GENOMIC DNA]</scope>
    <source>
        <strain evidence="2 3">N3/975</strain>
    </source>
</reference>
<dbReference type="RefSeq" id="WP_208919273.1">
    <property type="nucleotide sequence ID" value="NZ_LT840184.1"/>
</dbReference>
<dbReference type="EMBL" id="LT840184">
    <property type="protein sequence ID" value="SMF82927.1"/>
    <property type="molecule type" value="Genomic_DNA"/>
</dbReference>
<dbReference type="STRING" id="1313296.SAMN05661091_2269"/>
<feature type="transmembrane region" description="Helical" evidence="1">
    <location>
        <begin position="7"/>
        <end position="27"/>
    </location>
</feature>
<dbReference type="Proteomes" id="UP000192940">
    <property type="component" value="Chromosome I"/>
</dbReference>
<keyword evidence="3" id="KW-1185">Reference proteome</keyword>
<proteinExistence type="predicted"/>
<accession>A0A1X7HAR7</accession>
<keyword evidence="1" id="KW-0812">Transmembrane</keyword>
<name>A0A1X7HAR7_9BACL</name>
<gene>
    <name evidence="2" type="ORF">SAMN05661091_2269</name>
</gene>
<evidence type="ECO:0000313" key="2">
    <source>
        <dbReference type="EMBL" id="SMF82927.1"/>
    </source>
</evidence>